<dbReference type="EMBL" id="JAZGQO010000005">
    <property type="protein sequence ID" value="KAK6186852.1"/>
    <property type="molecule type" value="Genomic_DNA"/>
</dbReference>
<reference evidence="1 2" key="1">
    <citation type="submission" date="2024-01" db="EMBL/GenBank/DDBJ databases">
        <title>The genome of the rayed Mediterranean limpet Patella caerulea (Linnaeus, 1758).</title>
        <authorList>
            <person name="Anh-Thu Weber A."/>
            <person name="Halstead-Nussloch G."/>
        </authorList>
    </citation>
    <scope>NUCLEOTIDE SEQUENCE [LARGE SCALE GENOMIC DNA]</scope>
    <source>
        <strain evidence="1">AATW-2023a</strain>
        <tissue evidence="1">Whole specimen</tissue>
    </source>
</reference>
<comment type="caution">
    <text evidence="1">The sequence shown here is derived from an EMBL/GenBank/DDBJ whole genome shotgun (WGS) entry which is preliminary data.</text>
</comment>
<dbReference type="AlphaFoldDB" id="A0AAN8PVN9"/>
<evidence type="ECO:0000313" key="1">
    <source>
        <dbReference type="EMBL" id="KAK6186852.1"/>
    </source>
</evidence>
<keyword evidence="2" id="KW-1185">Reference proteome</keyword>
<organism evidence="1 2">
    <name type="scientific">Patella caerulea</name>
    <name type="common">Rayed Mediterranean limpet</name>
    <dbReference type="NCBI Taxonomy" id="87958"/>
    <lineage>
        <taxon>Eukaryota</taxon>
        <taxon>Metazoa</taxon>
        <taxon>Spiralia</taxon>
        <taxon>Lophotrochozoa</taxon>
        <taxon>Mollusca</taxon>
        <taxon>Gastropoda</taxon>
        <taxon>Patellogastropoda</taxon>
        <taxon>Patelloidea</taxon>
        <taxon>Patellidae</taxon>
        <taxon>Patella</taxon>
    </lineage>
</organism>
<gene>
    <name evidence="1" type="ORF">SNE40_006119</name>
</gene>
<name>A0AAN8PVN9_PATCE</name>
<evidence type="ECO:0000313" key="2">
    <source>
        <dbReference type="Proteomes" id="UP001347796"/>
    </source>
</evidence>
<protein>
    <submittedName>
        <fullName evidence="1">Uncharacterized protein</fullName>
    </submittedName>
</protein>
<accession>A0AAN8PVN9</accession>
<dbReference type="Proteomes" id="UP001347796">
    <property type="component" value="Unassembled WGS sequence"/>
</dbReference>
<proteinExistence type="predicted"/>
<sequence length="122" mass="13676">MVVMCSQRTEYGCYVPRDSPCSSHNITCDDQTRIFIEDLFYGSNPSITKCPAIRDKYDCRSNPCCSPGTGDTPIASTRQDSLLVHKACALQQSCAVTPQYRSNTGYHYCGYRYWCMEGKSAV</sequence>